<dbReference type="Gene3D" id="1.10.600.10">
    <property type="entry name" value="Farnesyl Diphosphate Synthase"/>
    <property type="match status" value="1"/>
</dbReference>
<name>A0A9P6NWY4_9BASI</name>
<dbReference type="SUPFAM" id="SSF48576">
    <property type="entry name" value="Terpenoid synthases"/>
    <property type="match status" value="1"/>
</dbReference>
<comment type="catalytic activity">
    <reaction evidence="17">
        <text>gamma-carotene = all-trans-beta-carotene</text>
        <dbReference type="Rhea" id="RHEA:32239"/>
        <dbReference type="ChEBI" id="CHEBI:17579"/>
        <dbReference type="ChEBI" id="CHEBI:27740"/>
        <dbReference type="EC" id="5.5.1.19"/>
    </reaction>
</comment>
<evidence type="ECO:0000256" key="18">
    <source>
        <dbReference type="ARBA" id="ARBA00029335"/>
    </source>
</evidence>
<evidence type="ECO:0000256" key="15">
    <source>
        <dbReference type="ARBA" id="ARBA00023235"/>
    </source>
</evidence>
<evidence type="ECO:0000256" key="12">
    <source>
        <dbReference type="ARBA" id="ARBA00022746"/>
    </source>
</evidence>
<comment type="pathway">
    <text evidence="3">Carotenoid biosynthesis; beta-carotene biosynthesis.</text>
</comment>
<dbReference type="PANTHER" id="PTHR31480">
    <property type="entry name" value="BIFUNCTIONAL LYCOPENE CYCLASE/PHYTOENE SYNTHASE"/>
    <property type="match status" value="1"/>
</dbReference>
<dbReference type="AlphaFoldDB" id="A0A9P6NWY4"/>
<comment type="similarity">
    <text evidence="5">In the N-terminal section; belongs to the lycopene beta-cyclase family.</text>
</comment>
<keyword evidence="10" id="KW-0808">Transferase</keyword>
<keyword evidence="15" id="KW-0413">Isomerase</keyword>
<keyword evidence="13 19" id="KW-1133">Transmembrane helix</keyword>
<evidence type="ECO:0000256" key="17">
    <source>
        <dbReference type="ARBA" id="ARBA00029313"/>
    </source>
</evidence>
<feature type="transmembrane region" description="Helical" evidence="19">
    <location>
        <begin position="79"/>
        <end position="107"/>
    </location>
</feature>
<evidence type="ECO:0000256" key="6">
    <source>
        <dbReference type="ARBA" id="ARBA00008406"/>
    </source>
</evidence>
<keyword evidence="12" id="KW-0125">Carotenoid biosynthesis</keyword>
<reference evidence="20" key="1">
    <citation type="submission" date="2013-11" db="EMBL/GenBank/DDBJ databases">
        <title>Genome sequence of the fusiform rust pathogen reveals effectors for host alternation and coevolution with pine.</title>
        <authorList>
            <consortium name="DOE Joint Genome Institute"/>
            <person name="Smith K."/>
            <person name="Pendleton A."/>
            <person name="Kubisiak T."/>
            <person name="Anderson C."/>
            <person name="Salamov A."/>
            <person name="Aerts A."/>
            <person name="Riley R."/>
            <person name="Clum A."/>
            <person name="Lindquist E."/>
            <person name="Ence D."/>
            <person name="Campbell M."/>
            <person name="Kronenberg Z."/>
            <person name="Feau N."/>
            <person name="Dhillon B."/>
            <person name="Hamelin R."/>
            <person name="Burleigh J."/>
            <person name="Smith J."/>
            <person name="Yandell M."/>
            <person name="Nelson C."/>
            <person name="Grigoriev I."/>
            <person name="Davis J."/>
        </authorList>
    </citation>
    <scope>NUCLEOTIDE SEQUENCE</scope>
    <source>
        <strain evidence="20">G11</strain>
    </source>
</reference>
<evidence type="ECO:0000256" key="1">
    <source>
        <dbReference type="ARBA" id="ARBA00001805"/>
    </source>
</evidence>
<evidence type="ECO:0000256" key="14">
    <source>
        <dbReference type="ARBA" id="ARBA00023136"/>
    </source>
</evidence>
<dbReference type="EC" id="2.5.1.32" evidence="8"/>
<dbReference type="EC" id="5.5.1.19" evidence="7"/>
<keyword evidence="14 19" id="KW-0472">Membrane</keyword>
<evidence type="ECO:0000256" key="4">
    <source>
        <dbReference type="ARBA" id="ARBA00005172"/>
    </source>
</evidence>
<proteinExistence type="inferred from homology"/>
<feature type="transmembrane region" description="Helical" evidence="19">
    <location>
        <begin position="6"/>
        <end position="24"/>
    </location>
</feature>
<dbReference type="InterPro" id="IPR008949">
    <property type="entry name" value="Isoprenoid_synthase_dom_sf"/>
</dbReference>
<protein>
    <recommendedName>
        <fullName evidence="9">Bifunctional lycopene cyclase/phytoene synthase</fullName>
        <ecNumber evidence="8">2.5.1.32</ecNumber>
        <ecNumber evidence="7">5.5.1.19</ecNumber>
    </recommendedName>
</protein>
<evidence type="ECO:0000256" key="10">
    <source>
        <dbReference type="ARBA" id="ARBA00022679"/>
    </source>
</evidence>
<comment type="catalytic activity">
    <reaction evidence="18">
        <text>all-trans-lycopene = gamma-carotene</text>
        <dbReference type="Rhea" id="RHEA:32219"/>
        <dbReference type="ChEBI" id="CHEBI:15948"/>
        <dbReference type="ChEBI" id="CHEBI:27740"/>
        <dbReference type="EC" id="5.5.1.19"/>
    </reaction>
</comment>
<feature type="transmembrane region" description="Helical" evidence="19">
    <location>
        <begin position="148"/>
        <end position="169"/>
    </location>
</feature>
<evidence type="ECO:0000256" key="16">
    <source>
        <dbReference type="ARBA" id="ARBA00023268"/>
    </source>
</evidence>
<keyword evidence="21" id="KW-1185">Reference proteome</keyword>
<dbReference type="EMBL" id="MU167215">
    <property type="protein sequence ID" value="KAG0151036.1"/>
    <property type="molecule type" value="Genomic_DNA"/>
</dbReference>
<comment type="catalytic activity">
    <reaction evidence="1">
        <text>2 (2E,6E,10E)-geranylgeranyl diphosphate = 15-cis-phytoene + 2 diphosphate</text>
        <dbReference type="Rhea" id="RHEA:34475"/>
        <dbReference type="ChEBI" id="CHEBI:27787"/>
        <dbReference type="ChEBI" id="CHEBI:33019"/>
        <dbReference type="ChEBI" id="CHEBI:58756"/>
        <dbReference type="EC" id="2.5.1.32"/>
    </reaction>
</comment>
<feature type="transmembrane region" description="Helical" evidence="19">
    <location>
        <begin position="36"/>
        <end position="55"/>
    </location>
</feature>
<evidence type="ECO:0000256" key="13">
    <source>
        <dbReference type="ARBA" id="ARBA00022989"/>
    </source>
</evidence>
<dbReference type="GO" id="GO:0045436">
    <property type="term" value="F:lycopene beta cyclase activity"/>
    <property type="evidence" value="ECO:0007669"/>
    <property type="project" value="UniProtKB-ARBA"/>
</dbReference>
<dbReference type="SFLD" id="SFLDS00005">
    <property type="entry name" value="Isoprenoid_Synthase_Type_I"/>
    <property type="match status" value="1"/>
</dbReference>
<evidence type="ECO:0000256" key="7">
    <source>
        <dbReference type="ARBA" id="ARBA00012242"/>
    </source>
</evidence>
<organism evidence="20 21">
    <name type="scientific">Cronartium quercuum f. sp. fusiforme G11</name>
    <dbReference type="NCBI Taxonomy" id="708437"/>
    <lineage>
        <taxon>Eukaryota</taxon>
        <taxon>Fungi</taxon>
        <taxon>Dikarya</taxon>
        <taxon>Basidiomycota</taxon>
        <taxon>Pucciniomycotina</taxon>
        <taxon>Pucciniomycetes</taxon>
        <taxon>Pucciniales</taxon>
        <taxon>Coleosporiaceae</taxon>
        <taxon>Cronartium</taxon>
    </lineage>
</organism>
<dbReference type="PROSITE" id="PS01045">
    <property type="entry name" value="SQUALEN_PHYTOEN_SYN_2"/>
    <property type="match status" value="1"/>
</dbReference>
<evidence type="ECO:0000256" key="9">
    <source>
        <dbReference type="ARBA" id="ARBA00018909"/>
    </source>
</evidence>
<dbReference type="Pfam" id="PF00494">
    <property type="entry name" value="SQS_PSY"/>
    <property type="match status" value="1"/>
</dbReference>
<comment type="similarity">
    <text evidence="6">In the C-terminal section; belongs to the phytoene/squalene synthase family.</text>
</comment>
<evidence type="ECO:0000313" key="21">
    <source>
        <dbReference type="Proteomes" id="UP000886653"/>
    </source>
</evidence>
<feature type="transmembrane region" description="Helical" evidence="19">
    <location>
        <begin position="119"/>
        <end position="142"/>
    </location>
</feature>
<evidence type="ECO:0000313" key="20">
    <source>
        <dbReference type="EMBL" id="KAG0151036.1"/>
    </source>
</evidence>
<evidence type="ECO:0000256" key="11">
    <source>
        <dbReference type="ARBA" id="ARBA00022692"/>
    </source>
</evidence>
<dbReference type="OrthoDB" id="6600518at2759"/>
<dbReference type="GO" id="GO:0016117">
    <property type="term" value="P:carotenoid biosynthetic process"/>
    <property type="evidence" value="ECO:0007669"/>
    <property type="project" value="UniProtKB-KW"/>
</dbReference>
<accession>A0A9P6NWY4</accession>
<dbReference type="InterPro" id="IPR019845">
    <property type="entry name" value="Squalene/phytoene_synthase_CS"/>
</dbReference>
<dbReference type="GO" id="GO:0016872">
    <property type="term" value="F:intramolecular lyase activity"/>
    <property type="evidence" value="ECO:0007669"/>
    <property type="project" value="InterPro"/>
</dbReference>
<gene>
    <name evidence="20" type="ORF">CROQUDRAFT_651553</name>
</gene>
<dbReference type="GO" id="GO:0016020">
    <property type="term" value="C:membrane"/>
    <property type="evidence" value="ECO:0007669"/>
    <property type="project" value="UniProtKB-SubCell"/>
</dbReference>
<evidence type="ECO:0000256" key="2">
    <source>
        <dbReference type="ARBA" id="ARBA00004141"/>
    </source>
</evidence>
<evidence type="ECO:0000256" key="8">
    <source>
        <dbReference type="ARBA" id="ARBA00012396"/>
    </source>
</evidence>
<keyword evidence="16" id="KW-0511">Multifunctional enzyme</keyword>
<dbReference type="GO" id="GO:0004311">
    <property type="term" value="F:geranylgeranyl diphosphate synthase activity"/>
    <property type="evidence" value="ECO:0007669"/>
    <property type="project" value="InterPro"/>
</dbReference>
<comment type="caution">
    <text evidence="20">The sequence shown here is derived from an EMBL/GenBank/DDBJ whole genome shotgun (WGS) entry which is preliminary data.</text>
</comment>
<dbReference type="SFLD" id="SFLDG01212">
    <property type="entry name" value="Phytoene_synthase_like"/>
    <property type="match status" value="1"/>
</dbReference>
<dbReference type="NCBIfam" id="TIGR03462">
    <property type="entry name" value="CarR_dom_SF"/>
    <property type="match status" value="2"/>
</dbReference>
<keyword evidence="11 19" id="KW-0812">Transmembrane</keyword>
<evidence type="ECO:0000256" key="3">
    <source>
        <dbReference type="ARBA" id="ARBA00005089"/>
    </source>
</evidence>
<dbReference type="InterPro" id="IPR017825">
    <property type="entry name" value="Lycopene_cyclase_dom"/>
</dbReference>
<dbReference type="SFLD" id="SFLDG01018">
    <property type="entry name" value="Squalene/Phytoene_Synthase_Lik"/>
    <property type="match status" value="1"/>
</dbReference>
<evidence type="ECO:0000256" key="19">
    <source>
        <dbReference type="SAM" id="Phobius"/>
    </source>
</evidence>
<evidence type="ECO:0000256" key="5">
    <source>
        <dbReference type="ARBA" id="ARBA00008247"/>
    </source>
</evidence>
<dbReference type="Proteomes" id="UP000886653">
    <property type="component" value="Unassembled WGS sequence"/>
</dbReference>
<dbReference type="InterPro" id="IPR002060">
    <property type="entry name" value="Squ/phyt_synthse"/>
</dbReference>
<dbReference type="InterPro" id="IPR044843">
    <property type="entry name" value="Trans_IPPS_bact-type"/>
</dbReference>
<comment type="subcellular location">
    <subcellularLocation>
        <location evidence="2">Membrane</location>
        <topology evidence="2">Multi-pass membrane protein</topology>
    </subcellularLocation>
</comment>
<comment type="pathway">
    <text evidence="4">Carotenoid biosynthesis; phytoene biosynthesis; all-trans-phytoene from geranylgeranyl diphosphate: step 1/1.</text>
</comment>
<sequence>MLMTYWVFHLCFTLPPAFTLHALLKPILSTGDTFRFFFLSTIAVLYTLPWDSYIIHHKAWSYAPWAVTATIFKVPIEEVFFFVIQTILTGYLYTLFTFPLLPALYLLPAPNTFATRHPVLWAILRWTPSLVFAGLGILSWTICQTGTHLFYLTCIGFWAMPICSFLWAIAGDHVLLRPSSIFWSTIIPTIYLCSVDTIALRRGIWSISAPTSLGIFVWPDLPLEEAIFFLVTNFVLVLGLAALEKTEAIADTWPELVSSTPELVQIPQPFSFQHVLKLARTVRPSFDLSKAISHSKAKPGFADRPTQLSRTLEVLRKASKSFYSASLVFSNFRAGRAKFIVLYGFCRETDDLIDHAPDVAAAREAVALCRAFLDLLWPKVSDDKKGLDEEPTAFEARLRAFVHQRVPAHARPTFLLFASLRRELSRGPFDELIDGYAYDALEYSKQTIEVEEDLIRYARWVAGSVGEMCVELMWAVEGSAAPDRATILTAANDMGVALQLVNIARDIREDATAGRVYLPTAWFTPSGPLTPAHLEILRTGGAALEKFPYGIAADRLLQLAASHRTLSAIAIERLPVAFRPGVRAATEVYLAIGAKLRAAYATPDSAWTGQRVFLSHFQRLGVVAREIWGFPRFKSQA</sequence>